<dbReference type="Pfam" id="PF07463">
    <property type="entry name" value="NUMOD4"/>
    <property type="match status" value="1"/>
</dbReference>
<keyword evidence="3" id="KW-1185">Reference proteome</keyword>
<protein>
    <submittedName>
        <fullName evidence="2">HNH endonuclease</fullName>
    </submittedName>
</protein>
<feature type="domain" description="NUMOD4" evidence="1">
    <location>
        <begin position="8"/>
        <end position="61"/>
    </location>
</feature>
<dbReference type="GO" id="GO:0016788">
    <property type="term" value="F:hydrolase activity, acting on ester bonds"/>
    <property type="evidence" value="ECO:0007669"/>
    <property type="project" value="InterPro"/>
</dbReference>
<organism evidence="2 3">
    <name type="scientific">Lacibacter sediminis</name>
    <dbReference type="NCBI Taxonomy" id="2760713"/>
    <lineage>
        <taxon>Bacteria</taxon>
        <taxon>Pseudomonadati</taxon>
        <taxon>Bacteroidota</taxon>
        <taxon>Chitinophagia</taxon>
        <taxon>Chitinophagales</taxon>
        <taxon>Chitinophagaceae</taxon>
        <taxon>Lacibacter</taxon>
    </lineage>
</organism>
<sequence length="189" mass="21792">MIKKLPGEKWKQLQFAGWKQLRRKYAVSNLGRCASYSSDISEDGKLLNGSITTGYRTLNLHRADNKGTIYLHREVAKLFCAKQSTKNKFVIHLNHNKKDNRAANLKWATLEQMSAHQQKSPQKIAYKKLQKERSSTQKGLKLSPLQVKTIKKIIQDPNRNVTYKQLAKKYSVSEMTLYRIRSGENWGAV</sequence>
<keyword evidence="2" id="KW-0540">Nuclease</keyword>
<evidence type="ECO:0000313" key="3">
    <source>
        <dbReference type="Proteomes" id="UP000515344"/>
    </source>
</evidence>
<keyword evidence="2" id="KW-0255">Endonuclease</keyword>
<dbReference type="AlphaFoldDB" id="A0A7G5XHD0"/>
<dbReference type="EMBL" id="CP060007">
    <property type="protein sequence ID" value="QNA44883.1"/>
    <property type="molecule type" value="Genomic_DNA"/>
</dbReference>
<dbReference type="Proteomes" id="UP000515344">
    <property type="component" value="Chromosome"/>
</dbReference>
<dbReference type="RefSeq" id="WP_182803454.1">
    <property type="nucleotide sequence ID" value="NZ_CP060007.1"/>
</dbReference>
<evidence type="ECO:0000259" key="1">
    <source>
        <dbReference type="Pfam" id="PF07463"/>
    </source>
</evidence>
<dbReference type="SUPFAM" id="SSF54060">
    <property type="entry name" value="His-Me finger endonucleases"/>
    <property type="match status" value="1"/>
</dbReference>
<keyword evidence="2" id="KW-0378">Hydrolase</keyword>
<dbReference type="Gene3D" id="3.90.75.20">
    <property type="match status" value="1"/>
</dbReference>
<dbReference type="KEGG" id="lacs:H4075_01395"/>
<proteinExistence type="predicted"/>
<evidence type="ECO:0000313" key="2">
    <source>
        <dbReference type="EMBL" id="QNA44883.1"/>
    </source>
</evidence>
<dbReference type="GO" id="GO:0004519">
    <property type="term" value="F:endonuclease activity"/>
    <property type="evidence" value="ECO:0007669"/>
    <property type="project" value="UniProtKB-KW"/>
</dbReference>
<gene>
    <name evidence="2" type="ORF">H4075_01395</name>
</gene>
<accession>A0A7G5XHD0</accession>
<name>A0A7G5XHD0_9BACT</name>
<reference evidence="3" key="1">
    <citation type="submission" date="2020-08" db="EMBL/GenBank/DDBJ databases">
        <title>Lacibacter sp. S13-6-6 genome sequencing.</title>
        <authorList>
            <person name="Jin L."/>
        </authorList>
    </citation>
    <scope>NUCLEOTIDE SEQUENCE [LARGE SCALE GENOMIC DNA]</scope>
    <source>
        <strain evidence="3">S13-6-6</strain>
    </source>
</reference>
<dbReference type="InterPro" id="IPR044925">
    <property type="entry name" value="His-Me_finger_sf"/>
</dbReference>
<dbReference type="InterPro" id="IPR010902">
    <property type="entry name" value="NUMOD4"/>
</dbReference>